<sequence>MSICLSQSKVIESLEMDSQLLNTKVRYSVYLPEGFDESKTKYPVVYLLNGYTGNETDWVRIGLVKNIADELIKGNDIEPLVIIMPDGDDRLYMNKEDGTYPYEDMFIKELMPYVERKYNIKSEKKFRGISGLSMGGAGSLRLALKYHNLFGACAAFSAGISTKEEIINEGDRSFNDYFGRISPSAIGAKGEARLTDIINEYNVFELIASKDVEQLKTVAIYFDCGDDDFLAVGNSMLHIELLKKRIPHEYRVRNGGHTWNFWIDSLPVGLEFISDTFRN</sequence>
<evidence type="ECO:0000313" key="2">
    <source>
        <dbReference type="Proteomes" id="UP000216840"/>
    </source>
</evidence>
<dbReference type="InterPro" id="IPR050583">
    <property type="entry name" value="Mycobacterial_A85_antigen"/>
</dbReference>
<dbReference type="PANTHER" id="PTHR48098:SF1">
    <property type="entry name" value="DIACYLGLYCEROL ACYLTRANSFERASE_MYCOLYLTRANSFERASE AG85A"/>
    <property type="match status" value="1"/>
</dbReference>
<protein>
    <recommendedName>
        <fullName evidence="3">1,4-beta-xylanase</fullName>
    </recommendedName>
</protein>
<gene>
    <name evidence="1" type="ORF">CA834_06345</name>
</gene>
<keyword evidence="2" id="KW-1185">Reference proteome</keyword>
<dbReference type="GO" id="GO:0016747">
    <property type="term" value="F:acyltransferase activity, transferring groups other than amino-acyl groups"/>
    <property type="evidence" value="ECO:0007669"/>
    <property type="project" value="TreeGrafter"/>
</dbReference>
<proteinExistence type="predicted"/>
<dbReference type="AlphaFoldDB" id="A0A265UVH6"/>
<dbReference type="InterPro" id="IPR000801">
    <property type="entry name" value="Esterase-like"/>
</dbReference>
<dbReference type="Gene3D" id="3.40.50.1820">
    <property type="entry name" value="alpha/beta hydrolase"/>
    <property type="match status" value="1"/>
</dbReference>
<dbReference type="EMBL" id="NGJN01000003">
    <property type="protein sequence ID" value="OZV69077.1"/>
    <property type="molecule type" value="Genomic_DNA"/>
</dbReference>
<reference evidence="1 2" key="1">
    <citation type="submission" date="2017-05" db="EMBL/GenBank/DDBJ databases">
        <title>The draft genome sequence of Idiomarina salinarum WNB302.</title>
        <authorList>
            <person name="Sun Y."/>
            <person name="Chen B."/>
            <person name="Du Z."/>
        </authorList>
    </citation>
    <scope>NUCLEOTIDE SEQUENCE [LARGE SCALE GENOMIC DNA]</scope>
    <source>
        <strain evidence="1 2">WNB302</strain>
    </source>
</reference>
<dbReference type="Proteomes" id="UP000216840">
    <property type="component" value="Unassembled WGS sequence"/>
</dbReference>
<name>A0A265UVH6_9FLAO</name>
<dbReference type="PANTHER" id="PTHR48098">
    <property type="entry name" value="ENTEROCHELIN ESTERASE-RELATED"/>
    <property type="match status" value="1"/>
</dbReference>
<accession>A0A265UVH6</accession>
<dbReference type="InterPro" id="IPR029058">
    <property type="entry name" value="AB_hydrolase_fold"/>
</dbReference>
<evidence type="ECO:0000313" key="1">
    <source>
        <dbReference type="EMBL" id="OZV69077.1"/>
    </source>
</evidence>
<organism evidence="1 2">
    <name type="scientific">Winogradskyella aurantia</name>
    <dbReference type="NCBI Taxonomy" id="1915063"/>
    <lineage>
        <taxon>Bacteria</taxon>
        <taxon>Pseudomonadati</taxon>
        <taxon>Bacteroidota</taxon>
        <taxon>Flavobacteriia</taxon>
        <taxon>Flavobacteriales</taxon>
        <taxon>Flavobacteriaceae</taxon>
        <taxon>Winogradskyella</taxon>
    </lineage>
</organism>
<evidence type="ECO:0008006" key="3">
    <source>
        <dbReference type="Google" id="ProtNLM"/>
    </source>
</evidence>
<dbReference type="Pfam" id="PF00756">
    <property type="entry name" value="Esterase"/>
    <property type="match status" value="1"/>
</dbReference>
<comment type="caution">
    <text evidence="1">The sequence shown here is derived from an EMBL/GenBank/DDBJ whole genome shotgun (WGS) entry which is preliminary data.</text>
</comment>
<dbReference type="SUPFAM" id="SSF53474">
    <property type="entry name" value="alpha/beta-Hydrolases"/>
    <property type="match status" value="1"/>
</dbReference>